<comment type="caution">
    <text evidence="1">The sequence shown here is derived from an EMBL/GenBank/DDBJ whole genome shotgun (WGS) entry which is preliminary data.</text>
</comment>
<dbReference type="InterPro" id="IPR011518">
    <property type="entry name" value="Transposase_36"/>
</dbReference>
<dbReference type="NCBIfam" id="NF033519">
    <property type="entry name" value="transpos_ISAzo13"/>
    <property type="match status" value="1"/>
</dbReference>
<protein>
    <submittedName>
        <fullName evidence="1">ISAzo13 family transposase</fullName>
    </submittedName>
</protein>
<evidence type="ECO:0000313" key="1">
    <source>
        <dbReference type="EMBL" id="PZO09522.1"/>
    </source>
</evidence>
<proteinExistence type="predicted"/>
<dbReference type="EMBL" id="QBMC01000249">
    <property type="protein sequence ID" value="PZO09522.1"/>
    <property type="molecule type" value="Genomic_DNA"/>
</dbReference>
<accession>A0A2W4TKR8</accession>
<dbReference type="Pfam" id="PF07592">
    <property type="entry name" value="DDE_Tnp_ISAZ013"/>
    <property type="match status" value="1"/>
</dbReference>
<name>A0A2W4TKR8_9CYAN</name>
<reference evidence="1 2" key="2">
    <citation type="submission" date="2018-06" db="EMBL/GenBank/DDBJ databases">
        <title>Metagenomic assembly of (sub)arctic Cyanobacteria and their associated microbiome from non-axenic cultures.</title>
        <authorList>
            <person name="Baurain D."/>
        </authorList>
    </citation>
    <scope>NUCLEOTIDE SEQUENCE [LARGE SCALE GENOMIC DNA]</scope>
    <source>
        <strain evidence="1">ULC129bin1</strain>
    </source>
</reference>
<sequence length="337" mass="38801">MGSHQRNRRWSQAPRKKVDTLDQTLQSVVENETAGDPCGPQKWVRQSLRRLKATLAEVGMLMSHVSIRRWLKQHKYSLKANRKSVASTQHPQRDQQFRYIRRIKARFIRAGHPVISVDTKKKELIGNFKNAGQSWCHAPEPVNDHDFPHHAKAKTVPYGIYDVVHNQGYVYVGTSSDTPDFAVAAIERWYRRADRPQFADESKLLILCDAGGSNGYRLRNWKFQLQRFADDYEVEVMVCHYPTGASKWNPIEHRLFSMISSNWAGKPLRSINAMTALIRGTSTDTGLNVKATQLKGHFPTKVKVSDQQMATINLTHRKICPQWNYMVHPRTSEWQIA</sequence>
<evidence type="ECO:0000313" key="2">
    <source>
        <dbReference type="Proteomes" id="UP000249354"/>
    </source>
</evidence>
<dbReference type="Proteomes" id="UP000249354">
    <property type="component" value="Unassembled WGS sequence"/>
</dbReference>
<gene>
    <name evidence="1" type="ORF">DCF25_21555</name>
</gene>
<reference evidence="2" key="1">
    <citation type="submission" date="2018-04" db="EMBL/GenBank/DDBJ databases">
        <authorList>
            <person name="Cornet L."/>
        </authorList>
    </citation>
    <scope>NUCLEOTIDE SEQUENCE [LARGE SCALE GENOMIC DNA]</scope>
</reference>
<organism evidence="1 2">
    <name type="scientific">Leptolyngbya foveolarum</name>
    <dbReference type="NCBI Taxonomy" id="47253"/>
    <lineage>
        <taxon>Bacteria</taxon>
        <taxon>Bacillati</taxon>
        <taxon>Cyanobacteriota</taxon>
        <taxon>Cyanophyceae</taxon>
        <taxon>Leptolyngbyales</taxon>
        <taxon>Leptolyngbyaceae</taxon>
        <taxon>Leptolyngbya group</taxon>
        <taxon>Leptolyngbya</taxon>
    </lineage>
</organism>
<dbReference type="AlphaFoldDB" id="A0A2W4TKR8"/>